<keyword evidence="8" id="KW-1185">Reference proteome</keyword>
<dbReference type="Gene3D" id="2.160.20.10">
    <property type="entry name" value="Single-stranded right-handed beta-helix, Pectin lyase-like"/>
    <property type="match status" value="1"/>
</dbReference>
<proteinExistence type="inferred from homology"/>
<feature type="domain" description="Pectinesterase catalytic" evidence="6">
    <location>
        <begin position="66"/>
        <end position="328"/>
    </location>
</feature>
<comment type="caution">
    <text evidence="7">The sequence shown here is derived from an EMBL/GenBank/DDBJ whole genome shotgun (WGS) entry which is preliminary data.</text>
</comment>
<evidence type="ECO:0000256" key="2">
    <source>
        <dbReference type="ARBA" id="ARBA00022801"/>
    </source>
</evidence>
<accession>A0A3D8VGS7</accession>
<dbReference type="GO" id="GO:0045490">
    <property type="term" value="P:pectin catabolic process"/>
    <property type="evidence" value="ECO:0007669"/>
    <property type="project" value="UniProtKB-UniRule"/>
</dbReference>
<dbReference type="InterPro" id="IPR000070">
    <property type="entry name" value="Pectinesterase_cat"/>
</dbReference>
<gene>
    <name evidence="7" type="ORF">DX912_03640</name>
</gene>
<dbReference type="SUPFAM" id="SSF51126">
    <property type="entry name" value="Pectin lyase-like"/>
    <property type="match status" value="1"/>
</dbReference>
<evidence type="ECO:0000259" key="6">
    <source>
        <dbReference type="Pfam" id="PF01095"/>
    </source>
</evidence>
<evidence type="ECO:0000256" key="3">
    <source>
        <dbReference type="ARBA" id="ARBA00023085"/>
    </source>
</evidence>
<dbReference type="UniPathway" id="UPA00545">
    <property type="reaction ID" value="UER00823"/>
</dbReference>
<dbReference type="Proteomes" id="UP000256829">
    <property type="component" value="Unassembled WGS sequence"/>
</dbReference>
<evidence type="ECO:0000256" key="1">
    <source>
        <dbReference type="ARBA" id="ARBA00008891"/>
    </source>
</evidence>
<dbReference type="PROSITE" id="PS00503">
    <property type="entry name" value="PECTINESTERASE_2"/>
    <property type="match status" value="1"/>
</dbReference>
<evidence type="ECO:0000256" key="5">
    <source>
        <dbReference type="RuleBase" id="RU000589"/>
    </source>
</evidence>
<comment type="pathway">
    <text evidence="5">Glycan metabolism; pectin degradation; 2-dehydro-3-deoxy-D-gluconate from pectin: step 1/5.</text>
</comment>
<evidence type="ECO:0000313" key="7">
    <source>
        <dbReference type="EMBL" id="RDY68610.1"/>
    </source>
</evidence>
<organism evidence="7 8">
    <name type="scientific">Lysobacter soli</name>
    <dbReference type="NCBI Taxonomy" id="453783"/>
    <lineage>
        <taxon>Bacteria</taxon>
        <taxon>Pseudomonadati</taxon>
        <taxon>Pseudomonadota</taxon>
        <taxon>Gammaproteobacteria</taxon>
        <taxon>Lysobacterales</taxon>
        <taxon>Lysobacteraceae</taxon>
        <taxon>Lysobacter</taxon>
    </lineage>
</organism>
<evidence type="ECO:0000313" key="8">
    <source>
        <dbReference type="Proteomes" id="UP000256829"/>
    </source>
</evidence>
<dbReference type="GO" id="GO:0009279">
    <property type="term" value="C:cell outer membrane"/>
    <property type="evidence" value="ECO:0007669"/>
    <property type="project" value="TreeGrafter"/>
</dbReference>
<comment type="catalytic activity">
    <reaction evidence="5">
        <text>[(1-&gt;4)-alpha-D-galacturonosyl methyl ester](n) + n H2O = [(1-&gt;4)-alpha-D-galacturonosyl](n) + n methanol + n H(+)</text>
        <dbReference type="Rhea" id="RHEA:22380"/>
        <dbReference type="Rhea" id="RHEA-COMP:14570"/>
        <dbReference type="Rhea" id="RHEA-COMP:14573"/>
        <dbReference type="ChEBI" id="CHEBI:15377"/>
        <dbReference type="ChEBI" id="CHEBI:15378"/>
        <dbReference type="ChEBI" id="CHEBI:17790"/>
        <dbReference type="ChEBI" id="CHEBI:140522"/>
        <dbReference type="ChEBI" id="CHEBI:140523"/>
        <dbReference type="EC" id="3.1.1.11"/>
    </reaction>
</comment>
<protein>
    <recommendedName>
        <fullName evidence="5">Pectinesterase</fullName>
        <ecNumber evidence="5">3.1.1.11</ecNumber>
    </recommendedName>
</protein>
<feature type="active site" evidence="4">
    <location>
        <position position="224"/>
    </location>
</feature>
<dbReference type="PANTHER" id="PTHR31321:SF57">
    <property type="entry name" value="PECTINESTERASE 53-RELATED"/>
    <property type="match status" value="1"/>
</dbReference>
<dbReference type="InterPro" id="IPR012334">
    <property type="entry name" value="Pectin_lyas_fold"/>
</dbReference>
<evidence type="ECO:0000256" key="4">
    <source>
        <dbReference type="PROSITE-ProRule" id="PRU10040"/>
    </source>
</evidence>
<comment type="similarity">
    <text evidence="1">Belongs to the pectinesterase family.</text>
</comment>
<dbReference type="AlphaFoldDB" id="A0A3D8VGS7"/>
<name>A0A3D8VGS7_9GAMM</name>
<dbReference type="GO" id="GO:0042545">
    <property type="term" value="P:cell wall modification"/>
    <property type="evidence" value="ECO:0007669"/>
    <property type="project" value="UniProtKB-UniRule"/>
</dbReference>
<dbReference type="GO" id="GO:0030599">
    <property type="term" value="F:pectinesterase activity"/>
    <property type="evidence" value="ECO:0007669"/>
    <property type="project" value="UniProtKB-UniRule"/>
</dbReference>
<dbReference type="EMBL" id="QTJR01000002">
    <property type="protein sequence ID" value="RDY68610.1"/>
    <property type="molecule type" value="Genomic_DNA"/>
</dbReference>
<sequence length="387" mass="41813">MVRGRSSDIEFDLRAASSSSARIDRLIRFAAAPSPACRGGLGRAKSPAGTFDAVVGRTPFDDIPIFASVGAAIAAAPITGGKPFRILVTRGRWHEKLVVDKPDIHLVGEDRTASVLTFDAAAGMPRPDGEPWGTWGCASVTIRAPGFRATELTIENAFDYVGNLATPKFEPIGPNGAQAVALMLDAGSDRAMFERVNFIGHQDTLFVDAGRSFFRDCRISGSVDFIFGGGNALFEQCELHSRFRPGKERQGYVAVPCTPSAQAYGLTFVRCRLTRDAAIPDGSVALGRAWRPGRTFPDGKYGDPDAVGAAVYLDCWMDAHVDPRGWDEMGYTARDGKRVMLQPGDARLFEHASAGPGAHRSASRRTLPRDRIAAYARERVLDGWVPI</sequence>
<dbReference type="InterPro" id="IPR033131">
    <property type="entry name" value="Pectinesterase_Asp_AS"/>
</dbReference>
<keyword evidence="3 5" id="KW-0063">Aspartyl esterase</keyword>
<keyword evidence="2 5" id="KW-0378">Hydrolase</keyword>
<dbReference type="Pfam" id="PF01095">
    <property type="entry name" value="Pectinesterase"/>
    <property type="match status" value="1"/>
</dbReference>
<dbReference type="PANTHER" id="PTHR31321">
    <property type="entry name" value="ACYL-COA THIOESTER HYDROLASE YBHC-RELATED"/>
    <property type="match status" value="1"/>
</dbReference>
<dbReference type="EC" id="3.1.1.11" evidence="5"/>
<reference evidence="7 8" key="1">
    <citation type="submission" date="2018-08" db="EMBL/GenBank/DDBJ databases">
        <title>Lysobacter soli KCTC 22011, whole genome shotgun sequence.</title>
        <authorList>
            <person name="Zhang X."/>
            <person name="Feng G."/>
            <person name="Zhu H."/>
        </authorList>
    </citation>
    <scope>NUCLEOTIDE SEQUENCE [LARGE SCALE GENOMIC DNA]</scope>
    <source>
        <strain evidence="7 8">KCTC 22011</strain>
    </source>
</reference>
<dbReference type="InterPro" id="IPR011050">
    <property type="entry name" value="Pectin_lyase_fold/virulence"/>
</dbReference>